<protein>
    <recommendedName>
        <fullName evidence="4">DinB family protein</fullName>
    </recommendedName>
</protein>
<proteinExistence type="predicted"/>
<sequence>MDLQQRKLWNANQKKLTAIIAKPSEHDQAVHLFLNNHALLHSSSMTNSTSLTLEDELFDGLLETTIRQYPVGAPDTNNSIAWHLWHITRIEDMTMNVLVSGDHQILHTGDWHRTLKVDFVHSGNDMTENEISQLSSEMDLCALREYRVEVGRKTREIATRLQPGDLKEKVKIERIHLLEEQRAVKKESGWLLDYWGKKTIAGLILMPATRHLFLHLNKSIRIKQKIQKHKKSKESYDKNPRVQSDVSD</sequence>
<dbReference type="AlphaFoldDB" id="A0A8J4H697"/>
<evidence type="ECO:0000256" key="1">
    <source>
        <dbReference type="SAM" id="MobiDB-lite"/>
    </source>
</evidence>
<organism evidence="2 3">
    <name type="scientific">Xylanibacillus composti</name>
    <dbReference type="NCBI Taxonomy" id="1572762"/>
    <lineage>
        <taxon>Bacteria</taxon>
        <taxon>Bacillati</taxon>
        <taxon>Bacillota</taxon>
        <taxon>Bacilli</taxon>
        <taxon>Bacillales</taxon>
        <taxon>Paenibacillaceae</taxon>
        <taxon>Xylanibacillus</taxon>
    </lineage>
</organism>
<dbReference type="InterPro" id="IPR034660">
    <property type="entry name" value="DinB/YfiT-like"/>
</dbReference>
<name>A0A8J4H697_9BACL</name>
<evidence type="ECO:0008006" key="4">
    <source>
        <dbReference type="Google" id="ProtNLM"/>
    </source>
</evidence>
<accession>A0A8J4H697</accession>
<reference evidence="2" key="1">
    <citation type="submission" date="2021-04" db="EMBL/GenBank/DDBJ databases">
        <title>Draft genome sequence of Xylanibacillus composti strain K13.</title>
        <authorList>
            <person name="Uke A."/>
            <person name="Chhe C."/>
            <person name="Baramee S."/>
            <person name="Kosugi A."/>
        </authorList>
    </citation>
    <scope>NUCLEOTIDE SEQUENCE</scope>
    <source>
        <strain evidence="2">K13</strain>
    </source>
</reference>
<feature type="region of interest" description="Disordered" evidence="1">
    <location>
        <begin position="227"/>
        <end position="248"/>
    </location>
</feature>
<dbReference type="Gene3D" id="1.20.120.450">
    <property type="entry name" value="dinb family like domain"/>
    <property type="match status" value="1"/>
</dbReference>
<dbReference type="RefSeq" id="WP_213413241.1">
    <property type="nucleotide sequence ID" value="NZ_BOVK01000047.1"/>
</dbReference>
<dbReference type="Proteomes" id="UP000677918">
    <property type="component" value="Unassembled WGS sequence"/>
</dbReference>
<gene>
    <name evidence="2" type="ORF">XYCOK13_32310</name>
</gene>
<evidence type="ECO:0000313" key="3">
    <source>
        <dbReference type="Proteomes" id="UP000677918"/>
    </source>
</evidence>
<keyword evidence="3" id="KW-1185">Reference proteome</keyword>
<dbReference type="EMBL" id="BOVK01000047">
    <property type="protein sequence ID" value="GIQ70407.1"/>
    <property type="molecule type" value="Genomic_DNA"/>
</dbReference>
<comment type="caution">
    <text evidence="2">The sequence shown here is derived from an EMBL/GenBank/DDBJ whole genome shotgun (WGS) entry which is preliminary data.</text>
</comment>
<evidence type="ECO:0000313" key="2">
    <source>
        <dbReference type="EMBL" id="GIQ70407.1"/>
    </source>
</evidence>